<dbReference type="OrthoDB" id="10383085at2759"/>
<evidence type="ECO:0000313" key="3">
    <source>
        <dbReference type="Proteomes" id="UP000230605"/>
    </source>
</evidence>
<reference evidence="2 3" key="1">
    <citation type="submission" date="2015-10" db="EMBL/GenBank/DDBJ databases">
        <title>The cercosporin biosynthetic gene cluster was horizontally transferred to several fungal lineages and shown to be expanded in Cercospora beticola based on microsynteny with recipient genomes.</title>
        <authorList>
            <person name="De Jonge R."/>
            <person name="Ebert M.K."/>
            <person name="Suttle J.C."/>
            <person name="Jurick Ii W.M."/>
            <person name="Secor G.A."/>
            <person name="Thomma B.P."/>
            <person name="Van De Peer Y."/>
            <person name="Bolton M.D."/>
        </authorList>
    </citation>
    <scope>NUCLEOTIDE SEQUENCE [LARGE SCALE GENOMIC DNA]</scope>
    <source>
        <strain evidence="2 3">09-40</strain>
    </source>
</reference>
<evidence type="ECO:0000256" key="1">
    <source>
        <dbReference type="SAM" id="MobiDB-lite"/>
    </source>
</evidence>
<dbReference type="AlphaFoldDB" id="A0A2G5HL12"/>
<feature type="region of interest" description="Disordered" evidence="1">
    <location>
        <begin position="1"/>
        <end position="72"/>
    </location>
</feature>
<sequence>MSPTENEPPRKPIRSPPLPLPPPCLRSANLSFSSQRSPFSPRPSPPTALRSKASDKKSHGTPTTNGLGYTGSKDIDLCGCLDGLVNIGQCIIEYASPDGQSVWGYMTYCNQGKTQLESGTSICLGGAAGEGWVLSA</sequence>
<organism evidence="2 3">
    <name type="scientific">Cercospora beticola</name>
    <name type="common">Sugarbeet leaf spot fungus</name>
    <dbReference type="NCBI Taxonomy" id="122368"/>
    <lineage>
        <taxon>Eukaryota</taxon>
        <taxon>Fungi</taxon>
        <taxon>Dikarya</taxon>
        <taxon>Ascomycota</taxon>
        <taxon>Pezizomycotina</taxon>
        <taxon>Dothideomycetes</taxon>
        <taxon>Dothideomycetidae</taxon>
        <taxon>Mycosphaerellales</taxon>
        <taxon>Mycosphaerellaceae</taxon>
        <taxon>Cercospora</taxon>
    </lineage>
</organism>
<dbReference type="Proteomes" id="UP000230605">
    <property type="component" value="Chromosome 4"/>
</dbReference>
<name>A0A2G5HL12_CERBT</name>
<accession>A0A2G5HL12</accession>
<gene>
    <name evidence="2" type="ORF">CB0940_05121</name>
</gene>
<protein>
    <submittedName>
        <fullName evidence="2">Uncharacterized protein</fullName>
    </submittedName>
</protein>
<dbReference type="EMBL" id="LKMD01000105">
    <property type="protein sequence ID" value="PIA93256.1"/>
    <property type="molecule type" value="Genomic_DNA"/>
</dbReference>
<evidence type="ECO:0000313" key="2">
    <source>
        <dbReference type="EMBL" id="PIA93256.1"/>
    </source>
</evidence>
<comment type="caution">
    <text evidence="2">The sequence shown here is derived from an EMBL/GenBank/DDBJ whole genome shotgun (WGS) entry which is preliminary data.</text>
</comment>
<feature type="compositionally biased region" description="Pro residues" evidence="1">
    <location>
        <begin position="14"/>
        <end position="24"/>
    </location>
</feature>
<proteinExistence type="predicted"/>